<dbReference type="InterPro" id="IPR011042">
    <property type="entry name" value="6-blade_b-propeller_TolB-like"/>
</dbReference>
<name>A0ABY2RPD9_9NOCA</name>
<comment type="caution">
    <text evidence="3">The sequence shown here is derived from an EMBL/GenBank/DDBJ whole genome shotgun (WGS) entry which is preliminary data.</text>
</comment>
<dbReference type="EMBL" id="SUMD01000002">
    <property type="protein sequence ID" value="TJZ80347.1"/>
    <property type="molecule type" value="Genomic_DNA"/>
</dbReference>
<evidence type="ECO:0000313" key="4">
    <source>
        <dbReference type="Proteomes" id="UP000305109"/>
    </source>
</evidence>
<dbReference type="Pfam" id="PF08450">
    <property type="entry name" value="SGL"/>
    <property type="match status" value="1"/>
</dbReference>
<evidence type="ECO:0000256" key="1">
    <source>
        <dbReference type="SAM" id="SignalP"/>
    </source>
</evidence>
<accession>A0ABY2RPD9</accession>
<dbReference type="Gene3D" id="2.120.10.30">
    <property type="entry name" value="TolB, C-terminal domain"/>
    <property type="match status" value="1"/>
</dbReference>
<protein>
    <recommendedName>
        <fullName evidence="2">SMP-30/Gluconolactonase/LRE-like region domain-containing protein</fullName>
    </recommendedName>
</protein>
<organism evidence="3 4">
    <name type="scientific">Rhodococcus oryzae</name>
    <dbReference type="NCBI Taxonomy" id="2571143"/>
    <lineage>
        <taxon>Bacteria</taxon>
        <taxon>Bacillati</taxon>
        <taxon>Actinomycetota</taxon>
        <taxon>Actinomycetes</taxon>
        <taxon>Mycobacteriales</taxon>
        <taxon>Nocardiaceae</taxon>
        <taxon>Rhodococcus</taxon>
    </lineage>
</organism>
<dbReference type="Proteomes" id="UP000305109">
    <property type="component" value="Unassembled WGS sequence"/>
</dbReference>
<feature type="domain" description="SMP-30/Gluconolactonase/LRE-like region" evidence="2">
    <location>
        <begin position="75"/>
        <end position="300"/>
    </location>
</feature>
<keyword evidence="4" id="KW-1185">Reference proteome</keyword>
<dbReference type="InterPro" id="IPR013658">
    <property type="entry name" value="SGL"/>
</dbReference>
<sequence>MKGAGIAAWLAAAAGTGVAAGLVAVSGPGVAAATPGCVPWTTERVAEGYGTLENLAFDGRGGMLLSESSLTGADGAIRRLEANGSRTTAVPEVKAPGAIVVVGDTAYFTTGNGFVSGLLGRSDGTIDALDLDTGAATTVETGLTMPNGLAQLPDGDFVVSRDIGQSTGLTRVPGSAELPSGFAPTLSSTNGLAYDETTRRLYVATTFNPVTTIAAVDIDHPDAPPRRFDLPGVGPINSADDLTVGSDGSVYVALNVAGTVVRLDPATGAQCTIAAGLPLISSVRFGSGPGWDPNALYATSFLGTVVKLTPPAS</sequence>
<feature type="signal peptide" evidence="1">
    <location>
        <begin position="1"/>
        <end position="19"/>
    </location>
</feature>
<evidence type="ECO:0000313" key="3">
    <source>
        <dbReference type="EMBL" id="TJZ80347.1"/>
    </source>
</evidence>
<keyword evidence="1" id="KW-0732">Signal</keyword>
<proteinExistence type="predicted"/>
<feature type="chain" id="PRO_5045188500" description="SMP-30/Gluconolactonase/LRE-like region domain-containing protein" evidence="1">
    <location>
        <begin position="20"/>
        <end position="313"/>
    </location>
</feature>
<dbReference type="SUPFAM" id="SSF63829">
    <property type="entry name" value="Calcium-dependent phosphotriesterase"/>
    <property type="match status" value="1"/>
</dbReference>
<reference evidence="3 4" key="1">
    <citation type="submission" date="2019-04" db="EMBL/GenBank/DDBJ databases">
        <title>Rhodococcus oryzae sp. nov., a novel actinomycete isolated from rhizosphere soil of rice (Oryza sativa L.).</title>
        <authorList>
            <person name="Li C."/>
        </authorList>
    </citation>
    <scope>NUCLEOTIDE SEQUENCE [LARGE SCALE GENOMIC DNA]</scope>
    <source>
        <strain evidence="3 4">NEAU-CX67</strain>
    </source>
</reference>
<gene>
    <name evidence="3" type="ORF">FCG67_05695</name>
</gene>
<dbReference type="RefSeq" id="WP_136907895.1">
    <property type="nucleotide sequence ID" value="NZ_SUMD01000002.1"/>
</dbReference>
<evidence type="ECO:0000259" key="2">
    <source>
        <dbReference type="Pfam" id="PF08450"/>
    </source>
</evidence>